<keyword evidence="2" id="KW-0812">Transmembrane</keyword>
<keyword evidence="3" id="KW-0732">Signal</keyword>
<dbReference type="PANTHER" id="PTHR44757">
    <property type="entry name" value="DIGUANYLATE CYCLASE DGCP"/>
    <property type="match status" value="1"/>
</dbReference>
<feature type="transmembrane region" description="Helical" evidence="2">
    <location>
        <begin position="254"/>
        <end position="276"/>
    </location>
</feature>
<dbReference type="SMART" id="SM00267">
    <property type="entry name" value="GGDEF"/>
    <property type="match status" value="1"/>
</dbReference>
<feature type="transmembrane region" description="Helical" evidence="2">
    <location>
        <begin position="220"/>
        <end position="242"/>
    </location>
</feature>
<keyword evidence="2" id="KW-1133">Transmembrane helix</keyword>
<feature type="domain" description="PAC" evidence="4">
    <location>
        <begin position="483"/>
        <end position="535"/>
    </location>
</feature>
<evidence type="ECO:0000259" key="5">
    <source>
        <dbReference type="PROSITE" id="PS50883"/>
    </source>
</evidence>
<evidence type="ECO:0000259" key="4">
    <source>
        <dbReference type="PROSITE" id="PS50113"/>
    </source>
</evidence>
<keyword evidence="8" id="KW-1185">Reference proteome</keyword>
<dbReference type="PATRIC" id="fig|1177755.3.peg.1991"/>
<gene>
    <name evidence="7" type="ORF">A7A08_01986</name>
</gene>
<feature type="chain" id="PRO_5009116527" evidence="3">
    <location>
        <begin position="35"/>
        <end position="1029"/>
    </location>
</feature>
<feature type="transmembrane region" description="Helical" evidence="2">
    <location>
        <begin position="341"/>
        <end position="363"/>
    </location>
</feature>
<dbReference type="PROSITE" id="PS50887">
    <property type="entry name" value="GGDEF"/>
    <property type="match status" value="1"/>
</dbReference>
<dbReference type="InterPro" id="IPR029787">
    <property type="entry name" value="Nucleotide_cyclase"/>
</dbReference>
<dbReference type="InterPro" id="IPR035965">
    <property type="entry name" value="PAS-like_dom_sf"/>
</dbReference>
<feature type="signal peptide" evidence="3">
    <location>
        <begin position="1"/>
        <end position="34"/>
    </location>
</feature>
<keyword evidence="2" id="KW-0472">Membrane</keyword>
<dbReference type="PROSITE" id="PS50883">
    <property type="entry name" value="EAL"/>
    <property type="match status" value="1"/>
</dbReference>
<feature type="compositionally biased region" description="Acidic residues" evidence="1">
    <location>
        <begin position="1001"/>
        <end position="1011"/>
    </location>
</feature>
<dbReference type="SMART" id="SM00052">
    <property type="entry name" value="EAL"/>
    <property type="match status" value="1"/>
</dbReference>
<dbReference type="Gene3D" id="3.20.20.450">
    <property type="entry name" value="EAL domain"/>
    <property type="match status" value="1"/>
</dbReference>
<dbReference type="STRING" id="1177755.A7A08_01986"/>
<dbReference type="Pfam" id="PF00563">
    <property type="entry name" value="EAL"/>
    <property type="match status" value="1"/>
</dbReference>
<dbReference type="NCBIfam" id="TIGR00254">
    <property type="entry name" value="GGDEF"/>
    <property type="match status" value="1"/>
</dbReference>
<dbReference type="InterPro" id="IPR035919">
    <property type="entry name" value="EAL_sf"/>
</dbReference>
<dbReference type="PANTHER" id="PTHR44757:SF2">
    <property type="entry name" value="BIOFILM ARCHITECTURE MAINTENANCE PROTEIN MBAA"/>
    <property type="match status" value="1"/>
</dbReference>
<keyword evidence="7" id="KW-0378">Hydrolase</keyword>
<dbReference type="SUPFAM" id="SSF141868">
    <property type="entry name" value="EAL domain-like"/>
    <property type="match status" value="1"/>
</dbReference>
<organism evidence="7 8">
    <name type="scientific">Methyloligella halotolerans</name>
    <dbReference type="NCBI Taxonomy" id="1177755"/>
    <lineage>
        <taxon>Bacteria</taxon>
        <taxon>Pseudomonadati</taxon>
        <taxon>Pseudomonadota</taxon>
        <taxon>Alphaproteobacteria</taxon>
        <taxon>Hyphomicrobiales</taxon>
        <taxon>Hyphomicrobiaceae</taxon>
        <taxon>Methyloligella</taxon>
    </lineage>
</organism>
<protein>
    <submittedName>
        <fullName evidence="7">Cyclic di-GMP phosphodiesterase Gmr</fullName>
        <ecNumber evidence="7">3.1.4.52</ecNumber>
    </submittedName>
</protein>
<feature type="domain" description="EAL" evidence="5">
    <location>
        <begin position="710"/>
        <end position="967"/>
    </location>
</feature>
<feature type="compositionally biased region" description="Gly residues" evidence="1">
    <location>
        <begin position="986"/>
        <end position="998"/>
    </location>
</feature>
<dbReference type="CDD" id="cd01948">
    <property type="entry name" value="EAL"/>
    <property type="match status" value="1"/>
</dbReference>
<dbReference type="InterPro" id="IPR000014">
    <property type="entry name" value="PAS"/>
</dbReference>
<dbReference type="Gene3D" id="3.30.70.270">
    <property type="match status" value="1"/>
</dbReference>
<dbReference type="Proteomes" id="UP000095087">
    <property type="component" value="Unassembled WGS sequence"/>
</dbReference>
<dbReference type="InterPro" id="IPR043128">
    <property type="entry name" value="Rev_trsase/Diguanyl_cyclase"/>
</dbReference>
<dbReference type="InterPro" id="IPR052155">
    <property type="entry name" value="Biofilm_reg_signaling"/>
</dbReference>
<feature type="transmembrane region" description="Helical" evidence="2">
    <location>
        <begin position="192"/>
        <end position="213"/>
    </location>
</feature>
<dbReference type="GO" id="GO:0071111">
    <property type="term" value="F:cyclic-guanylate-specific phosphodiesterase activity"/>
    <property type="evidence" value="ECO:0007669"/>
    <property type="project" value="UniProtKB-EC"/>
</dbReference>
<dbReference type="AlphaFoldDB" id="A0A1E2RYW0"/>
<dbReference type="SUPFAM" id="SSF55785">
    <property type="entry name" value="PYP-like sensor domain (PAS domain)"/>
    <property type="match status" value="1"/>
</dbReference>
<dbReference type="CDD" id="cd01949">
    <property type="entry name" value="GGDEF"/>
    <property type="match status" value="1"/>
</dbReference>
<feature type="region of interest" description="Disordered" evidence="1">
    <location>
        <begin position="969"/>
        <end position="1029"/>
    </location>
</feature>
<dbReference type="OrthoDB" id="9814202at2"/>
<dbReference type="Pfam" id="PF00990">
    <property type="entry name" value="GGDEF"/>
    <property type="match status" value="1"/>
</dbReference>
<evidence type="ECO:0000256" key="2">
    <source>
        <dbReference type="SAM" id="Phobius"/>
    </source>
</evidence>
<feature type="transmembrane region" description="Helical" evidence="2">
    <location>
        <begin position="288"/>
        <end position="305"/>
    </location>
</feature>
<evidence type="ECO:0000256" key="3">
    <source>
        <dbReference type="SAM" id="SignalP"/>
    </source>
</evidence>
<reference evidence="7 8" key="1">
    <citation type="submission" date="2016-07" db="EMBL/GenBank/DDBJ databases">
        <title>Draft genome sequence of Methyloligella halotolerans C2T (VKM B-2706T=CCUG 61687T=DSM 25045T), a halotolerant polyhydroxybutyrate accumulating methylotroph.</title>
        <authorList>
            <person name="Vasilenko O.V."/>
            <person name="Doronina N.V."/>
            <person name="Poroshina M.N."/>
            <person name="Tarlachkov S.V."/>
            <person name="Trotsenko Y.A."/>
        </authorList>
    </citation>
    <scope>NUCLEOTIDE SEQUENCE [LARGE SCALE GENOMIC DNA]</scope>
    <source>
        <strain evidence="7 8">VKM B-2706</strain>
    </source>
</reference>
<dbReference type="EMBL" id="MASI01000004">
    <property type="protein sequence ID" value="ODA67239.1"/>
    <property type="molecule type" value="Genomic_DNA"/>
</dbReference>
<evidence type="ECO:0000259" key="6">
    <source>
        <dbReference type="PROSITE" id="PS50887"/>
    </source>
</evidence>
<dbReference type="InterPro" id="IPR013655">
    <property type="entry name" value="PAS_fold_3"/>
</dbReference>
<proteinExistence type="predicted"/>
<accession>A0A1E2RYW0</accession>
<sequence>MRRLYGLAQRQAVACWLGALLTLAALLAAGPAAALDAITVNPDYTRLDITAFAELYRGRGDRLQIETAPGADGFAGRMAVQARTPGTAPNWLVFALSNPGAERMVRWIVAPRYTLTASGLRWPDLDADRVTDVTPSLGFKPERLDQSRADIFRVSLEPGQTITFAAELASEDVPRLFLWNPDAYQDKQKDKMLFNGVLLGIAGVLAIFLTAIFAANHRAIFPATALVAWAGLAYLCVDFGFWNKLFPVSVDRTAVYRAAAEAALAGSIVLFLYTFLRIGLWHNWIKTVFWGWIAAQFALVVLAVIDPEVTAGLARMSFIPIAAIGSGLIVYLAFRGQDRALALIPTWLLFLVWLFGAGMIVIGQLQGDLAVSGFLAGLVLILVLLGFSVTQFAFRSGPVAQLGPLTQSQMKALAVDSAGASTWQWDSSNSEIAVSAEVEAMLGLPPGALNTNVEDFISHIHPGDRDRFRLTLMSLEENHGGDIDIDFRLRRHDSTYLWYELKGHAPESDNPRLLRCIGLLRDVTPEKRSHERLMHDSVHDNLTGLPNRELFVDRVQGAITRLKEGQGNRPTVIFIDIDRFRNVNQSLGLVTGDTMLLTLARRLQRHLNPQDTLARLGSDQFAILLISEIDPRNVALLADRARRALRTPMKIEGKEIVLTASIGIVVHDGTQDTAQDFLREAEIAMLQAKRNGGDRIDIFNPATRSEGEGRLPLETDLRMAIDRKQISVFYQPITRLANNQLAGFEALMRWDHPTRGRLGAEDFIPIAEETGLIVELGSYVLSQALEQAAEWHRALPRVRDPLFVSVNVSSRQLFRQDLVQEIRHLLARETVPRGTLRLEITESLLMENPERAVEMLEWLRSFGARIALDDFGTGYCSLSYLHRFPCDTIKVDRSLVRDGGLTGTSPLILKSIVALAHDLEKEVVAEGIETKDHADYLRTLDCEFGQGFYYGEPMSVKQVAALLHALNSHKGRREEPEETGTIAAGNGNGNGNGNGSGAGYEAEDYDAVEPLENDRRAQGPAPDAPPSNT</sequence>
<feature type="domain" description="GGDEF" evidence="6">
    <location>
        <begin position="568"/>
        <end position="701"/>
    </location>
</feature>
<dbReference type="EC" id="3.1.4.52" evidence="7"/>
<dbReference type="SUPFAM" id="SSF55073">
    <property type="entry name" value="Nucleotide cyclase"/>
    <property type="match status" value="1"/>
</dbReference>
<dbReference type="InterPro" id="IPR000160">
    <property type="entry name" value="GGDEF_dom"/>
</dbReference>
<evidence type="ECO:0000313" key="7">
    <source>
        <dbReference type="EMBL" id="ODA67239.1"/>
    </source>
</evidence>
<dbReference type="PROSITE" id="PS50113">
    <property type="entry name" value="PAC"/>
    <property type="match status" value="1"/>
</dbReference>
<feature type="transmembrane region" description="Helical" evidence="2">
    <location>
        <begin position="369"/>
        <end position="387"/>
    </location>
</feature>
<dbReference type="CDD" id="cd00130">
    <property type="entry name" value="PAS"/>
    <property type="match status" value="1"/>
</dbReference>
<evidence type="ECO:0000313" key="8">
    <source>
        <dbReference type="Proteomes" id="UP000095087"/>
    </source>
</evidence>
<dbReference type="InterPro" id="IPR001633">
    <property type="entry name" value="EAL_dom"/>
</dbReference>
<comment type="caution">
    <text evidence="7">The sequence shown here is derived from an EMBL/GenBank/DDBJ whole genome shotgun (WGS) entry which is preliminary data.</text>
</comment>
<dbReference type="Gene3D" id="3.30.450.20">
    <property type="entry name" value="PAS domain"/>
    <property type="match status" value="1"/>
</dbReference>
<evidence type="ECO:0000256" key="1">
    <source>
        <dbReference type="SAM" id="MobiDB-lite"/>
    </source>
</evidence>
<dbReference type="Pfam" id="PF08447">
    <property type="entry name" value="PAS_3"/>
    <property type="match status" value="1"/>
</dbReference>
<dbReference type="InterPro" id="IPR000700">
    <property type="entry name" value="PAS-assoc_C"/>
</dbReference>
<name>A0A1E2RYW0_9HYPH</name>
<feature type="transmembrane region" description="Helical" evidence="2">
    <location>
        <begin position="317"/>
        <end position="334"/>
    </location>
</feature>
<dbReference type="RefSeq" id="WP_069095233.1">
    <property type="nucleotide sequence ID" value="NZ_MASI01000004.1"/>
</dbReference>